<protein>
    <recommendedName>
        <fullName evidence="3">ATP-grasp domain-containing protein</fullName>
    </recommendedName>
</protein>
<reference evidence="1 2" key="1">
    <citation type="submission" date="2022-01" db="EMBL/GenBank/DDBJ databases">
        <title>Whole genome-based taxonomy of the Shewanellaceae.</title>
        <authorList>
            <person name="Martin-Rodriguez A.J."/>
        </authorList>
    </citation>
    <scope>NUCLEOTIDE SEQUENCE [LARGE SCALE GENOMIC DNA]</scope>
    <source>
        <strain evidence="1 2">DSM 17177</strain>
    </source>
</reference>
<comment type="caution">
    <text evidence="1">The sequence shown here is derived from an EMBL/GenBank/DDBJ whole genome shotgun (WGS) entry which is preliminary data.</text>
</comment>
<dbReference type="PANTHER" id="PTHR39217">
    <property type="match status" value="1"/>
</dbReference>
<dbReference type="SUPFAM" id="SSF56059">
    <property type="entry name" value="Glutathione synthetase ATP-binding domain-like"/>
    <property type="match status" value="1"/>
</dbReference>
<evidence type="ECO:0000313" key="2">
    <source>
        <dbReference type="Proteomes" id="UP001203423"/>
    </source>
</evidence>
<dbReference type="EMBL" id="JAKIKS010000043">
    <property type="protein sequence ID" value="MCL1125236.1"/>
    <property type="molecule type" value="Genomic_DNA"/>
</dbReference>
<keyword evidence="2" id="KW-1185">Reference proteome</keyword>
<organism evidence="1 2">
    <name type="scientific">Shewanella surugensis</name>
    <dbReference type="NCBI Taxonomy" id="212020"/>
    <lineage>
        <taxon>Bacteria</taxon>
        <taxon>Pseudomonadati</taxon>
        <taxon>Pseudomonadota</taxon>
        <taxon>Gammaproteobacteria</taxon>
        <taxon>Alteromonadales</taxon>
        <taxon>Shewanellaceae</taxon>
        <taxon>Shewanella</taxon>
    </lineage>
</organism>
<evidence type="ECO:0000313" key="1">
    <source>
        <dbReference type="EMBL" id="MCL1125236.1"/>
    </source>
</evidence>
<dbReference type="PANTHER" id="PTHR39217:SF1">
    <property type="entry name" value="GLUTATHIONE SYNTHETASE"/>
    <property type="match status" value="1"/>
</dbReference>
<accession>A0ABT0LC19</accession>
<evidence type="ECO:0008006" key="3">
    <source>
        <dbReference type="Google" id="ProtNLM"/>
    </source>
</evidence>
<name>A0ABT0LC19_9GAMM</name>
<dbReference type="RefSeq" id="WP_248940552.1">
    <property type="nucleotide sequence ID" value="NZ_JAKIKS010000043.1"/>
</dbReference>
<dbReference type="Proteomes" id="UP001203423">
    <property type="component" value="Unassembled WGS sequence"/>
</dbReference>
<sequence>MPTIPTNFVSTPITGPKALQQLAHQYGLGDKLVVKPVYGTFGEENYLVDLIEYDFNPSICDIKPDIIIQKFMPNVKIEGEYSFIIYDNTISHTVLKTPSILDLRTHQMHGGTSQLVSPCEDDLNAAEKVLESILMLTGEKAHEFRIDMIRCETTQTLLLLELAIGDPIQYLHLLSEAQQRKAIHHFIDSTEL</sequence>
<proteinExistence type="predicted"/>
<gene>
    <name evidence="1" type="ORF">L2764_12315</name>
</gene>
<dbReference type="InterPro" id="IPR053191">
    <property type="entry name" value="DcsG_Biosynth_Enzyme"/>
</dbReference>